<dbReference type="AlphaFoldDB" id="A0A914E496"/>
<dbReference type="Pfam" id="PF02520">
    <property type="entry name" value="ANIS5_cation-bd"/>
    <property type="match status" value="1"/>
</dbReference>
<dbReference type="InterPro" id="IPR003677">
    <property type="entry name" value="ANIS5_cation-bd"/>
</dbReference>
<feature type="region of interest" description="Disordered" evidence="1">
    <location>
        <begin position="285"/>
        <end position="342"/>
    </location>
</feature>
<accession>A0A914E496</accession>
<feature type="signal peptide" evidence="2">
    <location>
        <begin position="1"/>
        <end position="19"/>
    </location>
</feature>
<evidence type="ECO:0000313" key="4">
    <source>
        <dbReference type="Proteomes" id="UP000887540"/>
    </source>
</evidence>
<dbReference type="PANTHER" id="PTHR21593">
    <property type="entry name" value="PRION-LIKE- Q/N-RICH -DOMAIN-BEARING PROTEIN PROTEIN"/>
    <property type="match status" value="1"/>
</dbReference>
<evidence type="ECO:0000256" key="2">
    <source>
        <dbReference type="SAM" id="SignalP"/>
    </source>
</evidence>
<name>A0A914E496_9BILA</name>
<keyword evidence="2" id="KW-0732">Signal</keyword>
<dbReference type="PANTHER" id="PTHR21593:SF36">
    <property type="entry name" value="DUF148 DOMAIN-CONTAINING PROTEIN-RELATED"/>
    <property type="match status" value="1"/>
</dbReference>
<feature type="compositionally biased region" description="Basic and acidic residues" evidence="1">
    <location>
        <begin position="326"/>
        <end position="342"/>
    </location>
</feature>
<feature type="compositionally biased region" description="Polar residues" evidence="1">
    <location>
        <begin position="297"/>
        <end position="318"/>
    </location>
</feature>
<dbReference type="Proteomes" id="UP000887540">
    <property type="component" value="Unplaced"/>
</dbReference>
<dbReference type="WBParaSite" id="ACRNAN_scaffold550.g30571.t1">
    <property type="protein sequence ID" value="ACRNAN_scaffold550.g30571.t1"/>
    <property type="gene ID" value="ACRNAN_scaffold550.g30571"/>
</dbReference>
<feature type="region of interest" description="Disordered" evidence="1">
    <location>
        <begin position="21"/>
        <end position="43"/>
    </location>
</feature>
<evidence type="ECO:0000256" key="1">
    <source>
        <dbReference type="SAM" id="MobiDB-lite"/>
    </source>
</evidence>
<sequence>MASYFFAFTILVVVSVAYSHEGSEGRGGSERNRGESERNRDGSEHNAFSNVFEAFIQSLNATQRDAYFSIFRDWNLTKAERQEQLDTFSTGLAGEAKALINNQSISDVATFKAIGELVKNQTSEVQKELESLWPHFYANQNLFHQGGSENYAFLYVFGKFIQSLNATQREAYFNITRNWNLTKAECQAQVDSWSASLGGEAKILYQNLSATFQECTANFTQKLQTAVDNLNATAKPVGEEILALIKNQSISYAATFKAIDELTKTQSPEVQKELESLWPHVDAHRKNSFHGEHGNDNRNSNYRSENGNSARGSENGNSARGGENGNSEHGRQQHEIRAKRLI</sequence>
<feature type="domain" description="SXP/RAL-2 family protein Ani s 5-like cation-binding" evidence="3">
    <location>
        <begin position="168"/>
        <end position="271"/>
    </location>
</feature>
<evidence type="ECO:0000259" key="3">
    <source>
        <dbReference type="Pfam" id="PF02520"/>
    </source>
</evidence>
<feature type="chain" id="PRO_5037985312" evidence="2">
    <location>
        <begin position="20"/>
        <end position="342"/>
    </location>
</feature>
<feature type="compositionally biased region" description="Basic and acidic residues" evidence="1">
    <location>
        <begin position="285"/>
        <end position="296"/>
    </location>
</feature>
<organism evidence="4 5">
    <name type="scientific">Acrobeloides nanus</name>
    <dbReference type="NCBI Taxonomy" id="290746"/>
    <lineage>
        <taxon>Eukaryota</taxon>
        <taxon>Metazoa</taxon>
        <taxon>Ecdysozoa</taxon>
        <taxon>Nematoda</taxon>
        <taxon>Chromadorea</taxon>
        <taxon>Rhabditida</taxon>
        <taxon>Tylenchina</taxon>
        <taxon>Cephalobomorpha</taxon>
        <taxon>Cephaloboidea</taxon>
        <taxon>Cephalobidae</taxon>
        <taxon>Acrobeloides</taxon>
    </lineage>
</organism>
<protein>
    <submittedName>
        <fullName evidence="5">SXP/RAL-2 family protein Ani s 5-like cation-binding domain-containing protein</fullName>
    </submittedName>
</protein>
<reference evidence="5" key="1">
    <citation type="submission" date="2022-11" db="UniProtKB">
        <authorList>
            <consortium name="WormBaseParasite"/>
        </authorList>
    </citation>
    <scope>IDENTIFICATION</scope>
</reference>
<evidence type="ECO:0000313" key="5">
    <source>
        <dbReference type="WBParaSite" id="ACRNAN_scaffold550.g30571.t1"/>
    </source>
</evidence>
<keyword evidence="4" id="KW-1185">Reference proteome</keyword>
<dbReference type="InterPro" id="IPR052823">
    <property type="entry name" value="SXP/RAL-2_related"/>
</dbReference>
<proteinExistence type="predicted"/>